<dbReference type="InterPro" id="IPR036259">
    <property type="entry name" value="MFS_trans_sf"/>
</dbReference>
<dbReference type="Pfam" id="PF07690">
    <property type="entry name" value="MFS_1"/>
    <property type="match status" value="1"/>
</dbReference>
<keyword evidence="9" id="KW-1185">Reference proteome</keyword>
<dbReference type="Proteomes" id="UP000005222">
    <property type="component" value="Chromosome L"/>
</dbReference>
<dbReference type="GO" id="GO:0015244">
    <property type="term" value="F:fluconazole transmembrane transporter activity"/>
    <property type="evidence" value="ECO:0007669"/>
    <property type="project" value="TreeGrafter"/>
</dbReference>
<dbReference type="PANTHER" id="PTHR23502">
    <property type="entry name" value="MAJOR FACILITATOR SUPERFAMILY"/>
    <property type="match status" value="1"/>
</dbReference>
<protein>
    <submittedName>
        <fullName evidence="7">Piso0_004735 protein</fullName>
    </submittedName>
</protein>
<evidence type="ECO:0000313" key="7">
    <source>
        <dbReference type="EMBL" id="CCE84132.1"/>
    </source>
</evidence>
<dbReference type="InParanoid" id="G8Y9L8"/>
<dbReference type="EMBL" id="FO082049">
    <property type="protein sequence ID" value="CCE84132.1"/>
    <property type="molecule type" value="Genomic_DNA"/>
</dbReference>
<organism evidence="7 9">
    <name type="scientific">Pichia sorbitophila (strain ATCC MYA-4447 / BCRC 22081 / CBS 7064 / NBRC 10061 / NRRL Y-12695)</name>
    <name type="common">Hybrid yeast</name>
    <dbReference type="NCBI Taxonomy" id="559304"/>
    <lineage>
        <taxon>Eukaryota</taxon>
        <taxon>Fungi</taxon>
        <taxon>Dikarya</taxon>
        <taxon>Ascomycota</taxon>
        <taxon>Saccharomycotina</taxon>
        <taxon>Pichiomycetes</taxon>
        <taxon>Debaryomycetaceae</taxon>
        <taxon>Millerozyma</taxon>
    </lineage>
</organism>
<dbReference type="InterPro" id="IPR011701">
    <property type="entry name" value="MFS"/>
</dbReference>
<evidence type="ECO:0000256" key="2">
    <source>
        <dbReference type="ARBA" id="ARBA00022692"/>
    </source>
</evidence>
<feature type="transmembrane region" description="Helical" evidence="5">
    <location>
        <begin position="140"/>
        <end position="159"/>
    </location>
</feature>
<feature type="transmembrane region" description="Helical" evidence="5">
    <location>
        <begin position="490"/>
        <end position="509"/>
    </location>
</feature>
<keyword evidence="4 5" id="KW-0472">Membrane</keyword>
<reference evidence="7" key="1">
    <citation type="submission" date="2011-10" db="EMBL/GenBank/DDBJ databases">
        <authorList>
            <person name="Genoscope - CEA"/>
        </authorList>
    </citation>
    <scope>NUCLEOTIDE SEQUENCE</scope>
</reference>
<dbReference type="STRING" id="559304.G8Y9L8"/>
<feature type="transmembrane region" description="Helical" evidence="5">
    <location>
        <begin position="230"/>
        <end position="250"/>
    </location>
</feature>
<feature type="transmembrane region" description="Helical" evidence="5">
    <location>
        <begin position="108"/>
        <end position="128"/>
    </location>
</feature>
<dbReference type="InterPro" id="IPR020846">
    <property type="entry name" value="MFS_dom"/>
</dbReference>
<dbReference type="CDD" id="cd17323">
    <property type="entry name" value="MFS_Tpo1_MDR_like"/>
    <property type="match status" value="1"/>
</dbReference>
<dbReference type="FunFam" id="1.20.1250.20:FF:000011">
    <property type="entry name" value="MFS multidrug transporter, putative"/>
    <property type="match status" value="1"/>
</dbReference>
<feature type="domain" description="Major facilitator superfamily (MFS) profile" evidence="6">
    <location>
        <begin position="72"/>
        <end position="514"/>
    </location>
</feature>
<dbReference type="AlphaFoldDB" id="G8Y9L8"/>
<sequence>MCLNILIRNSAAGKCYNSFIARSDSSFEKNRYRRWTELDVESTKSNGKYFNYYWEDETTDVNPKNWPLVTKVIFCLEIGFLSLSVYIGSAIYTPGVDQLMQEFSTSRVVAMLPLTMFVIAYGIGPLLFSPITEYYKLGRMPVYLVTLTIFVILQVPTALVRNIAGLCVLRFLSGFFASPVLATGAASVCDIIEVPYMPVVIGVWALFSLCGPSLGPLIGAALVVAKSWRWCFWFMLFISGLSLLICIFLMPETYAPTIMYYEARKLRKLTGNHEIKTAEETHEKNSVTGLKDLAADYLWRPIEISIIEPVVLLINIYSALVYGVLYLWFEGFPLVFIDIYDFTIVEEGACFSSILVGVIIGSCCYVIFIYHRFTVKLKTNQPVYPEVFLPMAIVGAVFLPIGIFIFGWGATQKSHWIASLIGAVLAGFANFIIFQTLLNYLGMSFPKYVASAFASNCLFRSVIAGVFPLFGHSLFFNLRIKNFPVAWGSTILAIIAAGMIAIPIFFHAYGPQLRARSKYTV</sequence>
<evidence type="ECO:0000313" key="9">
    <source>
        <dbReference type="Proteomes" id="UP000005222"/>
    </source>
</evidence>
<dbReference type="Gene3D" id="1.20.1250.20">
    <property type="entry name" value="MFS general substrate transporter like domains"/>
    <property type="match status" value="1"/>
</dbReference>
<evidence type="ECO:0000256" key="5">
    <source>
        <dbReference type="SAM" id="Phobius"/>
    </source>
</evidence>
<dbReference type="FunCoup" id="G8Y9L8">
    <property type="interactions" value="21"/>
</dbReference>
<evidence type="ECO:0000256" key="1">
    <source>
        <dbReference type="ARBA" id="ARBA00004141"/>
    </source>
</evidence>
<accession>G8Y9L8</accession>
<evidence type="ECO:0000313" key="8">
    <source>
        <dbReference type="EMBL" id="CCE85163.1"/>
    </source>
</evidence>
<dbReference type="GO" id="GO:0005886">
    <property type="term" value="C:plasma membrane"/>
    <property type="evidence" value="ECO:0007669"/>
    <property type="project" value="UniProtKB-ARBA"/>
</dbReference>
<feature type="transmembrane region" description="Helical" evidence="5">
    <location>
        <begin position="310"/>
        <end position="329"/>
    </location>
</feature>
<feature type="transmembrane region" description="Helical" evidence="5">
    <location>
        <begin position="388"/>
        <end position="410"/>
    </location>
</feature>
<feature type="transmembrane region" description="Helical" evidence="5">
    <location>
        <begin position="68"/>
        <end position="88"/>
    </location>
</feature>
<dbReference type="PANTHER" id="PTHR23502:SF23">
    <property type="entry name" value="FLUCONAZOLE RESISTANCE PROTEIN 1"/>
    <property type="match status" value="1"/>
</dbReference>
<dbReference type="EMBL" id="FO082048">
    <property type="protein sequence ID" value="CCE85163.1"/>
    <property type="molecule type" value="Genomic_DNA"/>
</dbReference>
<name>G8Y9L8_PICSO</name>
<dbReference type="GO" id="GO:1990961">
    <property type="term" value="P:xenobiotic detoxification by transmembrane export across the plasma membrane"/>
    <property type="evidence" value="ECO:0007669"/>
    <property type="project" value="TreeGrafter"/>
</dbReference>
<comment type="subcellular location">
    <subcellularLocation>
        <location evidence="1">Membrane</location>
        <topology evidence="1">Multi-pass membrane protein</topology>
    </subcellularLocation>
</comment>
<dbReference type="InterPro" id="IPR001958">
    <property type="entry name" value="Tet-R_TetA/multi-R_MdtG-like"/>
</dbReference>
<evidence type="ECO:0000256" key="4">
    <source>
        <dbReference type="ARBA" id="ARBA00023136"/>
    </source>
</evidence>
<dbReference type="PROSITE" id="PS50850">
    <property type="entry name" value="MFS"/>
    <property type="match status" value="1"/>
</dbReference>
<dbReference type="HOGENOM" id="CLU_008455_11_1_1"/>
<evidence type="ECO:0000259" key="6">
    <source>
        <dbReference type="PROSITE" id="PS50850"/>
    </source>
</evidence>
<feature type="transmembrane region" description="Helical" evidence="5">
    <location>
        <begin position="199"/>
        <end position="224"/>
    </location>
</feature>
<keyword evidence="3 5" id="KW-1133">Transmembrane helix</keyword>
<reference evidence="9" key="2">
    <citation type="journal article" date="2012" name="G3 (Bethesda)">
        <title>Pichia sorbitophila, an interspecies yeast hybrid reveals early steps of genome resolution following polyploidization.</title>
        <authorList>
            <person name="Leh Louis V."/>
            <person name="Despons L."/>
            <person name="Friedrich A."/>
            <person name="Martin T."/>
            <person name="Durrens P."/>
            <person name="Casaregola S."/>
            <person name="Neuveglise C."/>
            <person name="Fairhead C."/>
            <person name="Marck C."/>
            <person name="Cruz J.A."/>
            <person name="Straub M.L."/>
            <person name="Kugler V."/>
            <person name="Sacerdot C."/>
            <person name="Uzunov Z."/>
            <person name="Thierry A."/>
            <person name="Weiss S."/>
            <person name="Bleykasten C."/>
            <person name="De Montigny J."/>
            <person name="Jacques N."/>
            <person name="Jung P."/>
            <person name="Lemaire M."/>
            <person name="Mallet S."/>
            <person name="Morel G."/>
            <person name="Richard G.F."/>
            <person name="Sarkar A."/>
            <person name="Savel G."/>
            <person name="Schacherer J."/>
            <person name="Seret M.L."/>
            <person name="Talla E."/>
            <person name="Samson G."/>
            <person name="Jubin C."/>
            <person name="Poulain J."/>
            <person name="Vacherie B."/>
            <person name="Barbe V."/>
            <person name="Pelletier E."/>
            <person name="Sherman D.J."/>
            <person name="Westhof E."/>
            <person name="Weissenbach J."/>
            <person name="Baret P.V."/>
            <person name="Wincker P."/>
            <person name="Gaillardin C."/>
            <person name="Dujon B."/>
            <person name="Souciet J.L."/>
        </authorList>
    </citation>
    <scope>NUCLEOTIDE SEQUENCE [LARGE SCALE GENOMIC DNA]</scope>
    <source>
        <strain evidence="9">ATCC MYA-4447 / BCRC 22081 / CBS 7064 / NBRC 10061 / NRRL Y-12695</strain>
    </source>
</reference>
<dbReference type="SUPFAM" id="SSF103473">
    <property type="entry name" value="MFS general substrate transporter"/>
    <property type="match status" value="1"/>
</dbReference>
<dbReference type="GO" id="GO:0042910">
    <property type="term" value="F:xenobiotic transmembrane transporter activity"/>
    <property type="evidence" value="ECO:0007669"/>
    <property type="project" value="InterPro"/>
</dbReference>
<keyword evidence="2 5" id="KW-0812">Transmembrane</keyword>
<feature type="transmembrane region" description="Helical" evidence="5">
    <location>
        <begin position="349"/>
        <end position="368"/>
    </location>
</feature>
<gene>
    <name evidence="7" type="primary">Piso0_004735</name>
    <name evidence="7" type="ORF">GNLVRS01_PISO0K23418g</name>
    <name evidence="8" type="ORF">GNLVRS01_PISO0L23419g</name>
</gene>
<dbReference type="OrthoDB" id="4014968at2759"/>
<dbReference type="Proteomes" id="UP000005222">
    <property type="component" value="Chromosome K"/>
</dbReference>
<feature type="transmembrane region" description="Helical" evidence="5">
    <location>
        <begin position="416"/>
        <end position="441"/>
    </location>
</feature>
<dbReference type="NCBIfam" id="TIGR00880">
    <property type="entry name" value="2_A_01_02"/>
    <property type="match status" value="1"/>
</dbReference>
<proteinExistence type="predicted"/>
<evidence type="ECO:0000256" key="3">
    <source>
        <dbReference type="ARBA" id="ARBA00022989"/>
    </source>
</evidence>
<feature type="transmembrane region" description="Helical" evidence="5">
    <location>
        <begin position="448"/>
        <end position="470"/>
    </location>
</feature>
<dbReference type="eggNOG" id="KOG0255">
    <property type="taxonomic scope" value="Eukaryota"/>
</dbReference>